<evidence type="ECO:0008006" key="17">
    <source>
        <dbReference type="Google" id="ProtNLM"/>
    </source>
</evidence>
<evidence type="ECO:0000256" key="8">
    <source>
        <dbReference type="ARBA" id="ARBA00023180"/>
    </source>
</evidence>
<evidence type="ECO:0000256" key="5">
    <source>
        <dbReference type="ARBA" id="ARBA00022737"/>
    </source>
</evidence>
<evidence type="ECO:0000313" key="15">
    <source>
        <dbReference type="EMBL" id="KAK0416205.1"/>
    </source>
</evidence>
<evidence type="ECO:0000256" key="2">
    <source>
        <dbReference type="ARBA" id="ARBA00022525"/>
    </source>
</evidence>
<keyword evidence="11" id="KW-1133">Transmembrane helix</keyword>
<evidence type="ECO:0000256" key="10">
    <source>
        <dbReference type="SAM" id="MobiDB-lite"/>
    </source>
</evidence>
<evidence type="ECO:0000259" key="14">
    <source>
        <dbReference type="PROSITE" id="PS51220"/>
    </source>
</evidence>
<dbReference type="InterPro" id="IPR018097">
    <property type="entry name" value="EGF_Ca-bd_CS"/>
</dbReference>
<dbReference type="SMART" id="SM00539">
    <property type="entry name" value="NIDO"/>
    <property type="match status" value="2"/>
</dbReference>
<dbReference type="CDD" id="cd00054">
    <property type="entry name" value="EGF_CA"/>
    <property type="match status" value="5"/>
</dbReference>
<feature type="domain" description="EGF-like" evidence="13">
    <location>
        <begin position="552"/>
        <end position="587"/>
    </location>
</feature>
<dbReference type="Pfam" id="PF06119">
    <property type="entry name" value="NIDO"/>
    <property type="match status" value="2"/>
</dbReference>
<dbReference type="FunFam" id="2.10.25.10:FF:000038">
    <property type="entry name" value="Fibrillin 2"/>
    <property type="match status" value="3"/>
</dbReference>
<feature type="domain" description="EGF-like" evidence="13">
    <location>
        <begin position="507"/>
        <end position="545"/>
    </location>
</feature>
<feature type="region of interest" description="Disordered" evidence="10">
    <location>
        <begin position="993"/>
        <end position="1013"/>
    </location>
</feature>
<protein>
    <recommendedName>
        <fullName evidence="17">EGF-like domain-containing protein</fullName>
    </recommendedName>
</protein>
<dbReference type="SUPFAM" id="SSF57196">
    <property type="entry name" value="EGF/Laminin"/>
    <property type="match status" value="1"/>
</dbReference>
<evidence type="ECO:0000313" key="16">
    <source>
        <dbReference type="Proteomes" id="UP001175271"/>
    </source>
</evidence>
<feature type="domain" description="NIDO" evidence="14">
    <location>
        <begin position="704"/>
        <end position="835"/>
    </location>
</feature>
<dbReference type="PROSITE" id="PS01187">
    <property type="entry name" value="EGF_CA"/>
    <property type="match status" value="4"/>
</dbReference>
<dbReference type="InterPro" id="IPR001881">
    <property type="entry name" value="EGF-like_Ca-bd_dom"/>
</dbReference>
<dbReference type="PROSITE" id="PS00010">
    <property type="entry name" value="ASX_HYDROXYL"/>
    <property type="match status" value="5"/>
</dbReference>
<evidence type="ECO:0000256" key="11">
    <source>
        <dbReference type="SAM" id="Phobius"/>
    </source>
</evidence>
<dbReference type="FunFam" id="2.10.25.10:FF:000014">
    <property type="entry name" value="Latent-transforming growth factor beta-binding protein 3"/>
    <property type="match status" value="1"/>
</dbReference>
<dbReference type="PANTHER" id="PTHR24039">
    <property type="entry name" value="FIBRILLIN-RELATED"/>
    <property type="match status" value="1"/>
</dbReference>
<keyword evidence="16" id="KW-1185">Reference proteome</keyword>
<keyword evidence="7 9" id="KW-1015">Disulfide bond</keyword>
<dbReference type="PROSITE" id="PS50026">
    <property type="entry name" value="EGF_3"/>
    <property type="match status" value="6"/>
</dbReference>
<keyword evidence="11" id="KW-0812">Transmembrane</keyword>
<feature type="domain" description="EGF-like" evidence="13">
    <location>
        <begin position="941"/>
        <end position="983"/>
    </location>
</feature>
<keyword evidence="4 12" id="KW-0732">Signal</keyword>
<gene>
    <name evidence="15" type="ORF">QR680_012344</name>
</gene>
<comment type="caution">
    <text evidence="9">Lacks conserved residue(s) required for the propagation of feature annotation.</text>
</comment>
<dbReference type="PROSITE" id="PS51220">
    <property type="entry name" value="NIDO"/>
    <property type="match status" value="2"/>
</dbReference>
<feature type="domain" description="EGF-like" evidence="13">
    <location>
        <begin position="900"/>
        <end position="940"/>
    </location>
</feature>
<evidence type="ECO:0000256" key="7">
    <source>
        <dbReference type="ARBA" id="ARBA00023157"/>
    </source>
</evidence>
<dbReference type="GO" id="GO:0005576">
    <property type="term" value="C:extracellular region"/>
    <property type="evidence" value="ECO:0007669"/>
    <property type="project" value="UniProtKB-SubCell"/>
</dbReference>
<comment type="subcellular location">
    <subcellularLocation>
        <location evidence="1">Secreted</location>
    </subcellularLocation>
</comment>
<keyword evidence="2" id="KW-0964">Secreted</keyword>
<feature type="disulfide bond" evidence="9">
    <location>
        <begin position="517"/>
        <end position="534"/>
    </location>
</feature>
<evidence type="ECO:0000256" key="1">
    <source>
        <dbReference type="ARBA" id="ARBA00004613"/>
    </source>
</evidence>
<dbReference type="SUPFAM" id="SSF57184">
    <property type="entry name" value="Growth factor receptor domain"/>
    <property type="match status" value="2"/>
</dbReference>
<accession>A0AA39I335</accession>
<dbReference type="EMBL" id="JAUCMV010000002">
    <property type="protein sequence ID" value="KAK0416205.1"/>
    <property type="molecule type" value="Genomic_DNA"/>
</dbReference>
<dbReference type="PROSITE" id="PS01186">
    <property type="entry name" value="EGF_2"/>
    <property type="match status" value="2"/>
</dbReference>
<evidence type="ECO:0000256" key="9">
    <source>
        <dbReference type="PROSITE-ProRule" id="PRU00076"/>
    </source>
</evidence>
<evidence type="ECO:0000256" key="4">
    <source>
        <dbReference type="ARBA" id="ARBA00022729"/>
    </source>
</evidence>
<keyword evidence="8" id="KW-0325">Glycoprotein</keyword>
<name>A0AA39I335_9BILA</name>
<dbReference type="InterPro" id="IPR009030">
    <property type="entry name" value="Growth_fac_rcpt_cys_sf"/>
</dbReference>
<feature type="domain" description="EGF-like" evidence="13">
    <location>
        <begin position="595"/>
        <end position="633"/>
    </location>
</feature>
<sequence>MWWRQVKTLFSGVAILVSILGVSATEHPFREHQRYKRQFDASHAPQIDLNITVPYIFSARLYPYGPSRDDFPINGDTQAVRLKTPLKFIGKSYDIIFIKRDGAIVFKQDPIAAGPLPRDDAVIAAYWMPSKGGKIFYRETEDPTILSLAQNEVNIQYRYGSAFKPSSVLIVTWENTTDATENTNQHGNVFQLALILGNGGSFAHVVYSKLSTNNDAVAGFSGVGGAGAFSLPGSGAAEALQLSEKSDIGIPGEWLFRLDEAQVFLCGAGFKGLECIDPCDANQWYLDCSRSCHCENGNSCNSDDGTCPDAKCSPGWRGAPICDQDIDECQERLSNCPDEQPDCLNTPGAYMCVCFEYDNKTNSCKGSNQPKFVQEPLIPVPVVPIQPNLQITTQKTAPPTSRPQPSSTVSSPSAPTVAFTTKAPLTIHPQLGTRAPSCRNCDRNAQCVDGQCVCSAGWTGDGKSCRDVDECLEKTACGPHAACENTPGSYHCVCNVGFTAVDGGCVDLNECLEGVVCNGGNTSMCVNTEGGFECRCKEGYTGHPDGPHGCIDVNECDLAEQTCGPNAVCHNRPGSYACECFEGFEKEVEGGPCVDMNECLHEPCDKAAVCSNLEGSFQCQCIDGFVGNGVECRETILYPAGHDATSLSPQINALTPFKLAEPLRLFGALYDTVYVSANGVVSFDRPFHEAIPQARQTRSVAFFPMHAVFNLSQGDVSFRQVTDADAADYGLLTRSSLSVQNRFHLDGFKTKNLYVVTYNRVLEAGSDRRNTFQVVFAQSPNATFVTFLYEELESAPSGVAGVSFPGGFMDLPSELLLDNSNIGQKGKWLFRVDQADDIGRCPAGLLSPPLCQQDCPVGTWGFDCESKCHCADGFPCDFSTGFCSSGKCAKGYTGANCFEDVDECAIGAHNCSEHATCMNSRGSYDCKCHENFYGNGFNCTVVDKCFVRFGEYCSGNARCDESTPEAPQCVCNDGFHGDGLICLQIQVEGAPKTTIRVPPPRPPTKTNDVDSGEDEKPFVMKEWVTEGAEPRTTRVPPRRIEQPVGKDYHDVDNEVLSEGHEEESQADMASLNLLLAIFVFGAVWLVVMVIVVAVYCYKRTRSSSRKLDSRLPAPWRPDAYRSMNSNFFMAPQPAASY</sequence>
<dbReference type="Proteomes" id="UP001175271">
    <property type="component" value="Unassembled WGS sequence"/>
</dbReference>
<keyword evidence="6" id="KW-0106">Calcium</keyword>
<dbReference type="GO" id="GO:0007160">
    <property type="term" value="P:cell-matrix adhesion"/>
    <property type="evidence" value="ECO:0007669"/>
    <property type="project" value="InterPro"/>
</dbReference>
<dbReference type="GO" id="GO:0071944">
    <property type="term" value="C:cell periphery"/>
    <property type="evidence" value="ECO:0007669"/>
    <property type="project" value="UniProtKB-ARBA"/>
</dbReference>
<keyword evidence="5" id="KW-0677">Repeat</keyword>
<feature type="region of interest" description="Disordered" evidence="10">
    <location>
        <begin position="393"/>
        <end position="415"/>
    </location>
</feature>
<feature type="transmembrane region" description="Helical" evidence="11">
    <location>
        <begin position="1073"/>
        <end position="1097"/>
    </location>
</feature>
<dbReference type="SMART" id="SM00181">
    <property type="entry name" value="EGF"/>
    <property type="match status" value="8"/>
</dbReference>
<feature type="signal peptide" evidence="12">
    <location>
        <begin position="1"/>
        <end position="24"/>
    </location>
</feature>
<dbReference type="Pfam" id="PF12947">
    <property type="entry name" value="EGF_3"/>
    <property type="match status" value="1"/>
</dbReference>
<organism evidence="15 16">
    <name type="scientific">Steinernema hermaphroditum</name>
    <dbReference type="NCBI Taxonomy" id="289476"/>
    <lineage>
        <taxon>Eukaryota</taxon>
        <taxon>Metazoa</taxon>
        <taxon>Ecdysozoa</taxon>
        <taxon>Nematoda</taxon>
        <taxon>Chromadorea</taxon>
        <taxon>Rhabditida</taxon>
        <taxon>Tylenchina</taxon>
        <taxon>Panagrolaimomorpha</taxon>
        <taxon>Strongyloidoidea</taxon>
        <taxon>Steinernematidae</taxon>
        <taxon>Steinernema</taxon>
    </lineage>
</organism>
<dbReference type="AlphaFoldDB" id="A0AA39I335"/>
<evidence type="ECO:0000256" key="6">
    <source>
        <dbReference type="ARBA" id="ARBA00022837"/>
    </source>
</evidence>
<dbReference type="Pfam" id="PF07645">
    <property type="entry name" value="EGF_CA"/>
    <property type="match status" value="5"/>
</dbReference>
<dbReference type="InterPro" id="IPR049883">
    <property type="entry name" value="NOTCH1_EGF-like"/>
</dbReference>
<evidence type="ECO:0000256" key="3">
    <source>
        <dbReference type="ARBA" id="ARBA00022536"/>
    </source>
</evidence>
<dbReference type="PANTHER" id="PTHR24039:SF28">
    <property type="entry name" value="EGF-LIKE DOMAIN-CONTAINING PROTEIN"/>
    <property type="match status" value="1"/>
</dbReference>
<dbReference type="InterPro" id="IPR000742">
    <property type="entry name" value="EGF"/>
</dbReference>
<reference evidence="15" key="1">
    <citation type="submission" date="2023-06" db="EMBL/GenBank/DDBJ databases">
        <title>Genomic analysis of the entomopathogenic nematode Steinernema hermaphroditum.</title>
        <authorList>
            <person name="Schwarz E.M."/>
            <person name="Heppert J.K."/>
            <person name="Baniya A."/>
            <person name="Schwartz H.T."/>
            <person name="Tan C.-H."/>
            <person name="Antoshechkin I."/>
            <person name="Sternberg P.W."/>
            <person name="Goodrich-Blair H."/>
            <person name="Dillman A.R."/>
        </authorList>
    </citation>
    <scope>NUCLEOTIDE SEQUENCE</scope>
    <source>
        <strain evidence="15">PS9179</strain>
        <tissue evidence="15">Whole animal</tissue>
    </source>
</reference>
<feature type="chain" id="PRO_5041448921" description="EGF-like domain-containing protein" evidence="12">
    <location>
        <begin position="25"/>
        <end position="1137"/>
    </location>
</feature>
<dbReference type="GO" id="GO:0005509">
    <property type="term" value="F:calcium ion binding"/>
    <property type="evidence" value="ECO:0007669"/>
    <property type="project" value="InterPro"/>
</dbReference>
<keyword evidence="3 9" id="KW-0245">EGF-like domain</keyword>
<dbReference type="InterPro" id="IPR003886">
    <property type="entry name" value="NIDO_dom"/>
</dbReference>
<keyword evidence="11" id="KW-0472">Membrane</keyword>
<dbReference type="SMART" id="SM00179">
    <property type="entry name" value="EGF_CA"/>
    <property type="match status" value="6"/>
</dbReference>
<comment type="caution">
    <text evidence="15">The sequence shown here is derived from an EMBL/GenBank/DDBJ whole genome shotgun (WGS) entry which is preliminary data.</text>
</comment>
<evidence type="ECO:0000256" key="12">
    <source>
        <dbReference type="SAM" id="SignalP"/>
    </source>
</evidence>
<evidence type="ECO:0000259" key="13">
    <source>
        <dbReference type="PROSITE" id="PS50026"/>
    </source>
</evidence>
<proteinExistence type="predicted"/>
<feature type="domain" description="NIDO" evidence="14">
    <location>
        <begin position="121"/>
        <end position="261"/>
    </location>
</feature>
<dbReference type="Gene3D" id="2.170.300.10">
    <property type="entry name" value="Tie2 ligand-binding domain superfamily"/>
    <property type="match status" value="2"/>
</dbReference>
<dbReference type="InterPro" id="IPR024731">
    <property type="entry name" value="NELL2-like_EGF"/>
</dbReference>
<feature type="domain" description="EGF-like" evidence="13">
    <location>
        <begin position="467"/>
        <end position="504"/>
    </location>
</feature>
<dbReference type="InterPro" id="IPR000152">
    <property type="entry name" value="EGF-type_Asp/Asn_hydroxyl_site"/>
</dbReference>
<dbReference type="Gene3D" id="2.10.25.10">
    <property type="entry name" value="Laminin"/>
    <property type="match status" value="8"/>
</dbReference>